<evidence type="ECO:0000259" key="1">
    <source>
        <dbReference type="PROSITE" id="PS51841"/>
    </source>
</evidence>
<dbReference type="EMBL" id="DRTX01000085">
    <property type="protein sequence ID" value="HHF53020.1"/>
    <property type="molecule type" value="Genomic_DNA"/>
</dbReference>
<accession>A0A7V5HN56</accession>
<dbReference type="InterPro" id="IPR001322">
    <property type="entry name" value="Lamin_tail_dom"/>
</dbReference>
<proteinExistence type="predicted"/>
<name>A0A7V5HN56_UNCW3</name>
<protein>
    <submittedName>
        <fullName evidence="2">Lamin tail domain-containing protein</fullName>
    </submittedName>
</protein>
<dbReference type="Pfam" id="PF00932">
    <property type="entry name" value="LTD"/>
    <property type="match status" value="2"/>
</dbReference>
<feature type="domain" description="LTD" evidence="1">
    <location>
        <begin position="1"/>
        <end position="150"/>
    </location>
</feature>
<sequence>MNLWILAIFAVPVINEIMSNPKGGESGPLSPGDRNEFIEIYNSGDDTLDLSGFKIRDNQEEDTLLAFPDEIKDYFPEVVCDTRIPPGGYALILDREYLEQGENYIPNQIPAGTSVLTTGDTDIGNGLSSRDSIYLISPDGVIISTYGLGEGLPLNPPDGVSVERRVINEGDFIDNWAFSRSSVGCTPGYKNSVSREIDIILDSAWVKRIGDGEFKIYLDVINGGLNPIHNFSVTYNIFGEVERNMDVYIPPDDSLKVDFDINDVPPGYYRVDLMLKTSGDEDTLNQKKSIDFLWDATILVINEIMYDAENEWIELYNASDTSISLRGFRVGDMSGAVSNAIEDDFVIQAHDYAVISSNSLAVRNSITVPGFPVLNNSEETIYLYTPFGFVMDSVHYFSKWGGDNGISLERLSPYLPSNSPSNW</sequence>
<dbReference type="InterPro" id="IPR036415">
    <property type="entry name" value="Lamin_tail_dom_sf"/>
</dbReference>
<organism evidence="2">
    <name type="scientific">candidate division WOR-3 bacterium</name>
    <dbReference type="NCBI Taxonomy" id="2052148"/>
    <lineage>
        <taxon>Bacteria</taxon>
        <taxon>Bacteria division WOR-3</taxon>
    </lineage>
</organism>
<feature type="domain" description="LTD" evidence="1">
    <location>
        <begin position="296"/>
        <end position="418"/>
    </location>
</feature>
<feature type="non-terminal residue" evidence="2">
    <location>
        <position position="423"/>
    </location>
</feature>
<dbReference type="SUPFAM" id="SSF74853">
    <property type="entry name" value="Lamin A/C globular tail domain"/>
    <property type="match status" value="2"/>
</dbReference>
<dbReference type="Gene3D" id="2.60.40.1260">
    <property type="entry name" value="Lamin Tail domain"/>
    <property type="match status" value="2"/>
</dbReference>
<gene>
    <name evidence="2" type="ORF">ENL43_01485</name>
</gene>
<evidence type="ECO:0000313" key="2">
    <source>
        <dbReference type="EMBL" id="HHF53020.1"/>
    </source>
</evidence>
<dbReference type="AlphaFoldDB" id="A0A7V5HN56"/>
<dbReference type="PROSITE" id="PS51841">
    <property type="entry name" value="LTD"/>
    <property type="match status" value="2"/>
</dbReference>
<comment type="caution">
    <text evidence="2">The sequence shown here is derived from an EMBL/GenBank/DDBJ whole genome shotgun (WGS) entry which is preliminary data.</text>
</comment>
<dbReference type="Proteomes" id="UP000886050">
    <property type="component" value="Unassembled WGS sequence"/>
</dbReference>
<reference evidence="2" key="1">
    <citation type="journal article" date="2020" name="mSystems">
        <title>Genome- and Community-Level Interaction Insights into Carbon Utilization and Element Cycling Functions of Hydrothermarchaeota in Hydrothermal Sediment.</title>
        <authorList>
            <person name="Zhou Z."/>
            <person name="Liu Y."/>
            <person name="Xu W."/>
            <person name="Pan J."/>
            <person name="Luo Z.H."/>
            <person name="Li M."/>
        </authorList>
    </citation>
    <scope>NUCLEOTIDE SEQUENCE [LARGE SCALE GENOMIC DNA]</scope>
    <source>
        <strain evidence="2">HyVt-96</strain>
    </source>
</reference>